<evidence type="ECO:0000256" key="3">
    <source>
        <dbReference type="ARBA" id="ARBA00022692"/>
    </source>
</evidence>
<evidence type="ECO:0000256" key="2">
    <source>
        <dbReference type="ARBA" id="ARBA00010663"/>
    </source>
</evidence>
<evidence type="ECO:0000256" key="5">
    <source>
        <dbReference type="ARBA" id="ARBA00023040"/>
    </source>
</evidence>
<evidence type="ECO:0000256" key="6">
    <source>
        <dbReference type="ARBA" id="ARBA00023136"/>
    </source>
</evidence>
<sequence length="209" mass="24336">FVAKIVIFFIWLIGVIIALPMGLFHRFENVFDESNGGTKPFCTPVPPNVNNIVVEEYDTRSEDYKSVDTDTNSEWKNTTHIASVVSLPPTKNLYEIYSLSLIIIQYVIPLTVISYVYIKMGIKLWMNRTPGSAQDRRDQTILQNKKRVIKMLIIVVCIFGICWLPWHLFYLCQLFAPSILKYRYINIVFFICHWLAMSNSCYNPFIYGI</sequence>
<feature type="transmembrane region" description="Helical" evidence="9">
    <location>
        <begin position="96"/>
        <end position="118"/>
    </location>
</feature>
<evidence type="ECO:0000256" key="1">
    <source>
        <dbReference type="ARBA" id="ARBA00004141"/>
    </source>
</evidence>
<keyword evidence="3 9" id="KW-0812">Transmembrane</keyword>
<protein>
    <recommendedName>
        <fullName evidence="10">G-protein coupled receptors family 1 profile domain-containing protein</fullName>
    </recommendedName>
</protein>
<dbReference type="Pfam" id="PF00001">
    <property type="entry name" value="7tm_1"/>
    <property type="match status" value="1"/>
</dbReference>
<comment type="similarity">
    <text evidence="2">Belongs to the G-protein coupled receptor 1 family.</text>
</comment>
<dbReference type="InterPro" id="IPR017452">
    <property type="entry name" value="GPCR_Rhodpsn_7TM"/>
</dbReference>
<evidence type="ECO:0000256" key="4">
    <source>
        <dbReference type="ARBA" id="ARBA00022989"/>
    </source>
</evidence>
<feature type="transmembrane region" description="Helical" evidence="9">
    <location>
        <begin position="182"/>
        <end position="202"/>
    </location>
</feature>
<proteinExistence type="inferred from homology"/>
<dbReference type="PANTHER" id="PTHR45695">
    <property type="entry name" value="LEUCOKININ RECEPTOR-RELATED"/>
    <property type="match status" value="1"/>
</dbReference>
<feature type="non-terminal residue" evidence="11">
    <location>
        <position position="1"/>
    </location>
</feature>
<organism evidence="11">
    <name type="scientific">Lepeophtheirus salmonis</name>
    <name type="common">Salmon louse</name>
    <name type="synonym">Caligus salmonis</name>
    <dbReference type="NCBI Taxonomy" id="72036"/>
    <lineage>
        <taxon>Eukaryota</taxon>
        <taxon>Metazoa</taxon>
        <taxon>Ecdysozoa</taxon>
        <taxon>Arthropoda</taxon>
        <taxon>Crustacea</taxon>
        <taxon>Multicrustacea</taxon>
        <taxon>Hexanauplia</taxon>
        <taxon>Copepoda</taxon>
        <taxon>Siphonostomatoida</taxon>
        <taxon>Caligidae</taxon>
        <taxon>Lepeophtheirus</taxon>
    </lineage>
</organism>
<dbReference type="GO" id="GO:0004930">
    <property type="term" value="F:G protein-coupled receptor activity"/>
    <property type="evidence" value="ECO:0007669"/>
    <property type="project" value="UniProtKB-KW"/>
</dbReference>
<comment type="subcellular location">
    <subcellularLocation>
        <location evidence="1">Membrane</location>
        <topology evidence="1">Multi-pass membrane protein</topology>
    </subcellularLocation>
</comment>
<feature type="domain" description="G-protein coupled receptors family 1 profile" evidence="10">
    <location>
        <begin position="1"/>
        <end position="207"/>
    </location>
</feature>
<name>A0A0K2V9F3_LEPSM</name>
<dbReference type="SUPFAM" id="SSF81321">
    <property type="entry name" value="Family A G protein-coupled receptor-like"/>
    <property type="match status" value="1"/>
</dbReference>
<keyword evidence="5" id="KW-0297">G-protein coupled receptor</keyword>
<dbReference type="OrthoDB" id="9445642at2759"/>
<keyword evidence="8" id="KW-0807">Transducer</keyword>
<feature type="non-terminal residue" evidence="11">
    <location>
        <position position="209"/>
    </location>
</feature>
<dbReference type="PANTHER" id="PTHR45695:SF9">
    <property type="entry name" value="LEUCOKININ RECEPTOR"/>
    <property type="match status" value="1"/>
</dbReference>
<feature type="transmembrane region" description="Helical" evidence="9">
    <location>
        <begin position="5"/>
        <end position="24"/>
    </location>
</feature>
<dbReference type="AlphaFoldDB" id="A0A0K2V9F3"/>
<accession>A0A0K2V9F3</accession>
<evidence type="ECO:0000256" key="8">
    <source>
        <dbReference type="ARBA" id="ARBA00023224"/>
    </source>
</evidence>
<evidence type="ECO:0000259" key="10">
    <source>
        <dbReference type="PROSITE" id="PS50262"/>
    </source>
</evidence>
<keyword evidence="6 9" id="KW-0472">Membrane</keyword>
<evidence type="ECO:0000256" key="7">
    <source>
        <dbReference type="ARBA" id="ARBA00023170"/>
    </source>
</evidence>
<evidence type="ECO:0000313" key="11">
    <source>
        <dbReference type="EMBL" id="CDW46940.1"/>
    </source>
</evidence>
<dbReference type="EMBL" id="HACA01029579">
    <property type="protein sequence ID" value="CDW46940.1"/>
    <property type="molecule type" value="Transcribed_RNA"/>
</dbReference>
<keyword evidence="4 9" id="KW-1133">Transmembrane helix</keyword>
<dbReference type="Gene3D" id="1.20.1070.10">
    <property type="entry name" value="Rhodopsin 7-helix transmembrane proteins"/>
    <property type="match status" value="1"/>
</dbReference>
<dbReference type="PROSITE" id="PS50262">
    <property type="entry name" value="G_PROTEIN_RECEP_F1_2"/>
    <property type="match status" value="1"/>
</dbReference>
<dbReference type="PRINTS" id="PR00237">
    <property type="entry name" value="GPCRRHODOPSN"/>
</dbReference>
<evidence type="ECO:0000256" key="9">
    <source>
        <dbReference type="SAM" id="Phobius"/>
    </source>
</evidence>
<dbReference type="InterPro" id="IPR000276">
    <property type="entry name" value="GPCR_Rhodpsn"/>
</dbReference>
<reference evidence="11" key="1">
    <citation type="submission" date="2014-05" db="EMBL/GenBank/DDBJ databases">
        <authorList>
            <person name="Chronopoulou M."/>
        </authorList>
    </citation>
    <scope>NUCLEOTIDE SEQUENCE</scope>
    <source>
        <tissue evidence="11">Whole organism</tissue>
    </source>
</reference>
<feature type="transmembrane region" description="Helical" evidence="9">
    <location>
        <begin position="152"/>
        <end position="176"/>
    </location>
</feature>
<dbReference type="GO" id="GO:0005886">
    <property type="term" value="C:plasma membrane"/>
    <property type="evidence" value="ECO:0007669"/>
    <property type="project" value="TreeGrafter"/>
</dbReference>
<keyword evidence="7" id="KW-0675">Receptor</keyword>